<dbReference type="SUPFAM" id="SSF52833">
    <property type="entry name" value="Thioredoxin-like"/>
    <property type="match status" value="1"/>
</dbReference>
<name>A0AAU7XED4_9HYPH</name>
<comment type="similarity">
    <text evidence="1 4">Belongs to the glutathione peroxidase family.</text>
</comment>
<reference evidence="5" key="1">
    <citation type="submission" date="2024-06" db="EMBL/GenBank/DDBJ databases">
        <title>Methylostella associata gen. nov., sp. nov., a novel Ancalomicrobiaceae-affiliated facultatively methylotrophic bacteria that feed on methanotrophs of the genus Methylococcus.</title>
        <authorList>
            <person name="Saltykova V."/>
            <person name="Danilova O.V."/>
            <person name="Oshkin I.Y."/>
            <person name="Belova S.E."/>
            <person name="Pimenov N.V."/>
            <person name="Dedysh S.N."/>
        </authorList>
    </citation>
    <scope>NUCLEOTIDE SEQUENCE</scope>
    <source>
        <strain evidence="5">S20</strain>
    </source>
</reference>
<dbReference type="InterPro" id="IPR000889">
    <property type="entry name" value="Glutathione_peroxidase"/>
</dbReference>
<dbReference type="GO" id="GO:0034599">
    <property type="term" value="P:cellular response to oxidative stress"/>
    <property type="evidence" value="ECO:0007669"/>
    <property type="project" value="TreeGrafter"/>
</dbReference>
<dbReference type="PANTHER" id="PTHR11592">
    <property type="entry name" value="GLUTATHIONE PEROXIDASE"/>
    <property type="match status" value="1"/>
</dbReference>
<evidence type="ECO:0000256" key="3">
    <source>
        <dbReference type="ARBA" id="ARBA00023002"/>
    </source>
</evidence>
<dbReference type="PROSITE" id="PS00460">
    <property type="entry name" value="GLUTATHIONE_PEROXID_1"/>
    <property type="match status" value="1"/>
</dbReference>
<dbReference type="PROSITE" id="PS51355">
    <property type="entry name" value="GLUTATHIONE_PEROXID_3"/>
    <property type="match status" value="1"/>
</dbReference>
<evidence type="ECO:0000256" key="4">
    <source>
        <dbReference type="RuleBase" id="RU000499"/>
    </source>
</evidence>
<dbReference type="GO" id="GO:0004601">
    <property type="term" value="F:peroxidase activity"/>
    <property type="evidence" value="ECO:0007669"/>
    <property type="project" value="UniProtKB-KW"/>
</dbReference>
<dbReference type="Gene3D" id="3.40.30.10">
    <property type="entry name" value="Glutaredoxin"/>
    <property type="match status" value="1"/>
</dbReference>
<proteinExistence type="inferred from homology"/>
<dbReference type="Pfam" id="PF00255">
    <property type="entry name" value="GSHPx"/>
    <property type="match status" value="1"/>
</dbReference>
<keyword evidence="2 4" id="KW-0575">Peroxidase</keyword>
<organism evidence="5">
    <name type="scientific">Methyloraptor flagellatus</name>
    <dbReference type="NCBI Taxonomy" id="3162530"/>
    <lineage>
        <taxon>Bacteria</taxon>
        <taxon>Pseudomonadati</taxon>
        <taxon>Pseudomonadota</taxon>
        <taxon>Alphaproteobacteria</taxon>
        <taxon>Hyphomicrobiales</taxon>
        <taxon>Ancalomicrobiaceae</taxon>
        <taxon>Methyloraptor</taxon>
    </lineage>
</organism>
<evidence type="ECO:0000256" key="2">
    <source>
        <dbReference type="ARBA" id="ARBA00022559"/>
    </source>
</evidence>
<dbReference type="AlphaFoldDB" id="A0AAU7XED4"/>
<dbReference type="CDD" id="cd00340">
    <property type="entry name" value="GSH_Peroxidase"/>
    <property type="match status" value="1"/>
</dbReference>
<gene>
    <name evidence="5" type="ORF">ABS361_08015</name>
</gene>
<dbReference type="PANTHER" id="PTHR11592:SF78">
    <property type="entry name" value="GLUTATHIONE PEROXIDASE"/>
    <property type="match status" value="1"/>
</dbReference>
<dbReference type="InterPro" id="IPR036249">
    <property type="entry name" value="Thioredoxin-like_sf"/>
</dbReference>
<evidence type="ECO:0000256" key="1">
    <source>
        <dbReference type="ARBA" id="ARBA00006926"/>
    </source>
</evidence>
<dbReference type="EMBL" id="CP158568">
    <property type="protein sequence ID" value="XBY46163.1"/>
    <property type="molecule type" value="Genomic_DNA"/>
</dbReference>
<evidence type="ECO:0000313" key="5">
    <source>
        <dbReference type="EMBL" id="XBY46163.1"/>
    </source>
</evidence>
<keyword evidence="3 4" id="KW-0560">Oxidoreductase</keyword>
<sequence>MSDRPDDRSANAWSRFASFVRSPQTRRAGLGAALCAIAAPFLPRNEARAAGTPGEAWRFAFETVDGAPMPLTQWRGKVLLVVNTASHCGFTYQYKGLQAVYDRFKGRGLVVVGVPSNDFGGQEPGSNEEIKGFCGGTYGVTFPLAAKSVVRGPEAHPFYRWAAETLGPDRVPRWNFHKYLVGRDGRLRGGYGGLVEPENPTLIAAIEAALAERAQS</sequence>
<dbReference type="RefSeq" id="WP_407051260.1">
    <property type="nucleotide sequence ID" value="NZ_CP158568.1"/>
</dbReference>
<dbReference type="KEGG" id="mflg:ABS361_08015"/>
<protein>
    <recommendedName>
        <fullName evidence="4">Glutathione peroxidase</fullName>
    </recommendedName>
</protein>
<accession>A0AAU7XED4</accession>
<dbReference type="InterPro" id="IPR029759">
    <property type="entry name" value="GPX_AS"/>
</dbReference>
<dbReference type="PRINTS" id="PR01011">
    <property type="entry name" value="GLUTPROXDASE"/>
</dbReference>